<keyword evidence="2" id="KW-1185">Reference proteome</keyword>
<comment type="caution">
    <text evidence="1">The sequence shown here is derived from an EMBL/GenBank/DDBJ whole genome shotgun (WGS) entry which is preliminary data.</text>
</comment>
<evidence type="ECO:0000313" key="1">
    <source>
        <dbReference type="EMBL" id="KAG2262738.1"/>
    </source>
</evidence>
<dbReference type="OrthoDB" id="1700296at2759"/>
<dbReference type="Proteomes" id="UP000886595">
    <property type="component" value="Unassembled WGS sequence"/>
</dbReference>
<dbReference type="EMBL" id="JAAMPC010000014">
    <property type="protein sequence ID" value="KAG2262738.1"/>
    <property type="molecule type" value="Genomic_DNA"/>
</dbReference>
<accession>A0A8X7Q4E0</accession>
<name>A0A8X7Q4E0_BRACI</name>
<sequence>MIVTNVTHIIHINNCFGPHIYKETQSATNLFSSTPKKAYGDSAFNFPGYSLRRRISVATPTSVITSDIPFAIESPSSFDFDLISIKPPSFVTYTSLRDIISSPSNSSVKLPSINGSSSPVLSTVGDISIRDPLVKQAAWSYLQATAQTSSEDSAGCQFFRRVWIHFSAGVQFLRRVFEWILHSICAPQIVK</sequence>
<gene>
    <name evidence="1" type="ORF">Bca52824_069817</name>
</gene>
<dbReference type="PANTHER" id="PTHR34569:SF8">
    <property type="match status" value="1"/>
</dbReference>
<dbReference type="PANTHER" id="PTHR34569">
    <property type="entry name" value="EXPRESSED PROTEIN"/>
    <property type="match status" value="1"/>
</dbReference>
<reference evidence="1 2" key="1">
    <citation type="submission" date="2020-02" db="EMBL/GenBank/DDBJ databases">
        <authorList>
            <person name="Ma Q."/>
            <person name="Huang Y."/>
            <person name="Song X."/>
            <person name="Pei D."/>
        </authorList>
    </citation>
    <scope>NUCLEOTIDE SEQUENCE [LARGE SCALE GENOMIC DNA]</scope>
    <source>
        <strain evidence="1">Sxm20200214</strain>
        <tissue evidence="1">Leaf</tissue>
    </source>
</reference>
<protein>
    <submittedName>
        <fullName evidence="1">Uncharacterized protein</fullName>
    </submittedName>
</protein>
<organism evidence="1 2">
    <name type="scientific">Brassica carinata</name>
    <name type="common">Ethiopian mustard</name>
    <name type="synonym">Abyssinian cabbage</name>
    <dbReference type="NCBI Taxonomy" id="52824"/>
    <lineage>
        <taxon>Eukaryota</taxon>
        <taxon>Viridiplantae</taxon>
        <taxon>Streptophyta</taxon>
        <taxon>Embryophyta</taxon>
        <taxon>Tracheophyta</taxon>
        <taxon>Spermatophyta</taxon>
        <taxon>Magnoliopsida</taxon>
        <taxon>eudicotyledons</taxon>
        <taxon>Gunneridae</taxon>
        <taxon>Pentapetalae</taxon>
        <taxon>rosids</taxon>
        <taxon>malvids</taxon>
        <taxon>Brassicales</taxon>
        <taxon>Brassicaceae</taxon>
        <taxon>Brassiceae</taxon>
        <taxon>Brassica</taxon>
    </lineage>
</organism>
<proteinExistence type="predicted"/>
<evidence type="ECO:0000313" key="2">
    <source>
        <dbReference type="Proteomes" id="UP000886595"/>
    </source>
</evidence>
<dbReference type="AlphaFoldDB" id="A0A8X7Q4E0"/>